<keyword evidence="1" id="KW-0472">Membrane</keyword>
<dbReference type="PANTHER" id="PTHR34978:SF3">
    <property type="entry name" value="SLR0241 PROTEIN"/>
    <property type="match status" value="1"/>
</dbReference>
<dbReference type="Proteomes" id="UP001557485">
    <property type="component" value="Unassembled WGS sequence"/>
</dbReference>
<evidence type="ECO:0000313" key="3">
    <source>
        <dbReference type="Proteomes" id="UP001557485"/>
    </source>
</evidence>
<dbReference type="RefSeq" id="WP_368379664.1">
    <property type="nucleotide sequence ID" value="NZ_JBFRYA010000001.1"/>
</dbReference>
<proteinExistence type="predicted"/>
<protein>
    <recommendedName>
        <fullName evidence="4">Peptidase M56 domain-containing protein</fullName>
    </recommendedName>
</protein>
<evidence type="ECO:0000313" key="2">
    <source>
        <dbReference type="EMBL" id="MEX1667328.1"/>
    </source>
</evidence>
<sequence length="317" mass="35418">MLIGTTAITLNSVFIAASVFFYCVIALSFVVCASEEWRVKLSAGARQWVLWSVVLIPWLVALSVTTLVLKPNFVAAMPSWFRTLSHWHHINVFNLYSWHTLLVILFAGISLNAIVCHARQLFSHRSTLNKLLSLDALTKGENVSSTVIYALTAGLIKPKVFISPALRATLTDAENEIVARHEFAHQQRLDPLRKLCFYFLTAFYLPFIGKQLRREFSLCLELAADDYAAAGGFGGSSVASTVIKLCRLSRDQHHFASPLPCHFYASEIEARVHYQLRPERGRGFPLSLFAVLLAVLLASCLLSVDSYHHAVEAIFSH</sequence>
<comment type="caution">
    <text evidence="2">The sequence shown here is derived from an EMBL/GenBank/DDBJ whole genome shotgun (WGS) entry which is preliminary data.</text>
</comment>
<dbReference type="EMBL" id="JBFRYA010000001">
    <property type="protein sequence ID" value="MEX1667328.1"/>
    <property type="molecule type" value="Genomic_DNA"/>
</dbReference>
<feature type="transmembrane region" description="Helical" evidence="1">
    <location>
        <begin position="12"/>
        <end position="32"/>
    </location>
</feature>
<dbReference type="InterPro" id="IPR052173">
    <property type="entry name" value="Beta-lactam_resp_regulator"/>
</dbReference>
<evidence type="ECO:0008006" key="4">
    <source>
        <dbReference type="Google" id="ProtNLM"/>
    </source>
</evidence>
<gene>
    <name evidence="2" type="ORF">AB4876_00315</name>
</gene>
<keyword evidence="1" id="KW-0812">Transmembrane</keyword>
<accession>A0ABV3U0B4</accession>
<feature type="transmembrane region" description="Helical" evidence="1">
    <location>
        <begin position="48"/>
        <end position="69"/>
    </location>
</feature>
<keyword evidence="1" id="KW-1133">Transmembrane helix</keyword>
<keyword evidence="3" id="KW-1185">Reference proteome</keyword>
<feature type="transmembrane region" description="Helical" evidence="1">
    <location>
        <begin position="284"/>
        <end position="304"/>
    </location>
</feature>
<feature type="transmembrane region" description="Helical" evidence="1">
    <location>
        <begin position="95"/>
        <end position="115"/>
    </location>
</feature>
<evidence type="ECO:0000256" key="1">
    <source>
        <dbReference type="SAM" id="Phobius"/>
    </source>
</evidence>
<organism evidence="2 3">
    <name type="scientific">Zhongshania guokunii</name>
    <dbReference type="NCBI Taxonomy" id="641783"/>
    <lineage>
        <taxon>Bacteria</taxon>
        <taxon>Pseudomonadati</taxon>
        <taxon>Pseudomonadota</taxon>
        <taxon>Gammaproteobacteria</taxon>
        <taxon>Cellvibrionales</taxon>
        <taxon>Spongiibacteraceae</taxon>
        <taxon>Zhongshania</taxon>
    </lineage>
</organism>
<name>A0ABV3U0B4_9GAMM</name>
<reference evidence="2 3" key="1">
    <citation type="journal article" date="2011" name="Int. J. Syst. Evol. Microbiol.">
        <title>Zhongshania antarctica gen. nov., sp. nov. and Zhongshania guokunii sp. nov., gammaproteobacteria respectively isolated from coastal attached (fast) ice and surface seawater of the Antarctic.</title>
        <authorList>
            <person name="Li H.J."/>
            <person name="Zhang X.Y."/>
            <person name="Chen C.X."/>
            <person name="Zhang Y.J."/>
            <person name="Gao Z.M."/>
            <person name="Yu Y."/>
            <person name="Chen X.L."/>
            <person name="Chen B."/>
            <person name="Zhang Y.Z."/>
        </authorList>
    </citation>
    <scope>NUCLEOTIDE SEQUENCE [LARGE SCALE GENOMIC DNA]</scope>
    <source>
        <strain evidence="2 3">ZS6-22T</strain>
    </source>
</reference>
<dbReference type="PANTHER" id="PTHR34978">
    <property type="entry name" value="POSSIBLE SENSOR-TRANSDUCER PROTEIN BLAR"/>
    <property type="match status" value="1"/>
</dbReference>